<feature type="region of interest" description="Disordered" evidence="2">
    <location>
        <begin position="1"/>
        <end position="29"/>
    </location>
</feature>
<feature type="compositionally biased region" description="Basic and acidic residues" evidence="2">
    <location>
        <begin position="188"/>
        <end position="200"/>
    </location>
</feature>
<dbReference type="EMBL" id="CAXAMN010026683">
    <property type="protein sequence ID" value="CAK9104922.1"/>
    <property type="molecule type" value="Genomic_DNA"/>
</dbReference>
<keyword evidence="1" id="KW-0175">Coiled coil</keyword>
<keyword evidence="5" id="KW-1185">Reference proteome</keyword>
<feature type="compositionally biased region" description="Basic and acidic residues" evidence="2">
    <location>
        <begin position="312"/>
        <end position="334"/>
    </location>
</feature>
<protein>
    <submittedName>
        <fullName evidence="3">Uncharacterized protein</fullName>
    </submittedName>
</protein>
<evidence type="ECO:0000313" key="5">
    <source>
        <dbReference type="Proteomes" id="UP001642484"/>
    </source>
</evidence>
<reference evidence="3 5" key="1">
    <citation type="submission" date="2024-02" db="EMBL/GenBank/DDBJ databases">
        <authorList>
            <person name="Chen Y."/>
            <person name="Shah S."/>
            <person name="Dougan E. K."/>
            <person name="Thang M."/>
            <person name="Chan C."/>
        </authorList>
    </citation>
    <scope>NUCLEOTIDE SEQUENCE [LARGE SCALE GENOMIC DNA]</scope>
</reference>
<organism evidence="3 5">
    <name type="scientific">Durusdinium trenchii</name>
    <dbReference type="NCBI Taxonomy" id="1381693"/>
    <lineage>
        <taxon>Eukaryota</taxon>
        <taxon>Sar</taxon>
        <taxon>Alveolata</taxon>
        <taxon>Dinophyceae</taxon>
        <taxon>Suessiales</taxon>
        <taxon>Symbiodiniaceae</taxon>
        <taxon>Durusdinium</taxon>
    </lineage>
</organism>
<feature type="region of interest" description="Disordered" evidence="2">
    <location>
        <begin position="155"/>
        <end position="227"/>
    </location>
</feature>
<evidence type="ECO:0000256" key="1">
    <source>
        <dbReference type="SAM" id="Coils"/>
    </source>
</evidence>
<feature type="compositionally biased region" description="Basic and acidic residues" evidence="2">
    <location>
        <begin position="110"/>
        <end position="127"/>
    </location>
</feature>
<dbReference type="EMBL" id="CAXAMN010007091">
    <property type="protein sequence ID" value="CAK9020316.1"/>
    <property type="molecule type" value="Genomic_DNA"/>
</dbReference>
<sequence>MAWSPRRPVERMVSMPARPKPAGRVAPPTQLGVVYSSSPGTALHRPYPQVPAFVLSPRSCSGVQRVLSRTPTVPWRGAGPGVRSSSAENLGTGAAKSASKSPRGKAAACPRRDRSSELRPDGRRDGVEILCAPVSPVRPKAPSAVNGVMRCASAVVSRPKHASPQRQASGGRLPSSAREVRVPLSELCEPRVPESPRDQMRSSPGEEGSAEEEGLRERTPAPLPEGLGGLEQVLLDRIAALEAQVVDRHGLLAKIHQQQEQLDRLECLAKENAALKAQVAKARPARGRKTRGGGQTLTPWCGPGLGLPSKAPELRTTREPAQRRQPVDGGRPDAQRLQVLPPQFLAPKLETRIEELEEALGLALEER</sequence>
<proteinExistence type="predicted"/>
<dbReference type="Proteomes" id="UP001642484">
    <property type="component" value="Unassembled WGS sequence"/>
</dbReference>
<feature type="region of interest" description="Disordered" evidence="2">
    <location>
        <begin position="280"/>
        <end position="341"/>
    </location>
</feature>
<feature type="coiled-coil region" evidence="1">
    <location>
        <begin position="248"/>
        <end position="278"/>
    </location>
</feature>
<evidence type="ECO:0000313" key="4">
    <source>
        <dbReference type="EMBL" id="CAK9104922.1"/>
    </source>
</evidence>
<evidence type="ECO:0000256" key="2">
    <source>
        <dbReference type="SAM" id="MobiDB-lite"/>
    </source>
</evidence>
<accession>A0ABP0K194</accession>
<name>A0ABP0K194_9DINO</name>
<evidence type="ECO:0000313" key="3">
    <source>
        <dbReference type="EMBL" id="CAK9020316.1"/>
    </source>
</evidence>
<comment type="caution">
    <text evidence="3">The sequence shown here is derived from an EMBL/GenBank/DDBJ whole genome shotgun (WGS) entry which is preliminary data.</text>
</comment>
<feature type="region of interest" description="Disordered" evidence="2">
    <location>
        <begin position="71"/>
        <end position="129"/>
    </location>
</feature>
<gene>
    <name evidence="3" type="ORF">CCMP2556_LOCUS14012</name>
    <name evidence="4" type="ORF">CCMP2556_LOCUS49146</name>
</gene>